<evidence type="ECO:0000313" key="2">
    <source>
        <dbReference type="EMBL" id="KAI0500443.1"/>
    </source>
</evidence>
<feature type="region of interest" description="Disordered" evidence="1">
    <location>
        <begin position="109"/>
        <end position="130"/>
    </location>
</feature>
<dbReference type="AlphaFoldDB" id="A0A8T3AVE0"/>
<keyword evidence="3" id="KW-1185">Reference proteome</keyword>
<gene>
    <name evidence="2" type="ORF">KFK09_018655</name>
</gene>
<reference evidence="2" key="1">
    <citation type="journal article" date="2022" name="Front. Genet.">
        <title>Chromosome-Scale Assembly of the Dendrobium nobile Genome Provides Insights Into the Molecular Mechanism of the Biosynthesis of the Medicinal Active Ingredient of Dendrobium.</title>
        <authorList>
            <person name="Xu Q."/>
            <person name="Niu S.-C."/>
            <person name="Li K.-L."/>
            <person name="Zheng P.-J."/>
            <person name="Zhang X.-J."/>
            <person name="Jia Y."/>
            <person name="Liu Y."/>
            <person name="Niu Y.-X."/>
            <person name="Yu L.-H."/>
            <person name="Chen D.-F."/>
            <person name="Zhang G.-Q."/>
        </authorList>
    </citation>
    <scope>NUCLEOTIDE SEQUENCE</scope>
    <source>
        <tissue evidence="2">Leaf</tissue>
    </source>
</reference>
<comment type="caution">
    <text evidence="2">The sequence shown here is derived from an EMBL/GenBank/DDBJ whole genome shotgun (WGS) entry which is preliminary data.</text>
</comment>
<proteinExistence type="predicted"/>
<sequence>MVLTPLSMQDESMLELVVKQILICGFALGMTSIYEMEGMKEGTSNNVDIIPLQKEWDEVSCPICMDHPHNAVLLFCSSHEKGCRSYICDTSYRHSNCLDQLKKSRVNHEDSSSLSSSLVQENSTVEQNDNRIHQTLTSLSFLTSPRMTRNSNENLNHAENSDRIMAQISQTIEENGSSQQDRIAATQVDGTINHDGHNVGNISMSGSLKCPLCRGTVLGWMIVNEARQYLNLKPRSCSRESCLFTGNYMELRRHARKVHPSSRPVDVDPSRQKAWRRLENQREHGDILSAIGSAMPGAIVLGDYAIDNVDSLSHERDFGGVGGPLWSTLFLFHMISSSQYGTLDGTRRSSRPYGHRNLWGVNLLGLQDDYDDDDVGDLNLDDDVIVPRRRRRFTRSRRNEEQP</sequence>
<dbReference type="PANTHER" id="PTHR31197">
    <property type="entry name" value="OS01G0612600 PROTEIN"/>
    <property type="match status" value="1"/>
</dbReference>
<dbReference type="Pfam" id="PF07800">
    <property type="entry name" value="DUF1644"/>
    <property type="match status" value="1"/>
</dbReference>
<name>A0A8T3AVE0_DENNO</name>
<organism evidence="2 3">
    <name type="scientific">Dendrobium nobile</name>
    <name type="common">Orchid</name>
    <dbReference type="NCBI Taxonomy" id="94219"/>
    <lineage>
        <taxon>Eukaryota</taxon>
        <taxon>Viridiplantae</taxon>
        <taxon>Streptophyta</taxon>
        <taxon>Embryophyta</taxon>
        <taxon>Tracheophyta</taxon>
        <taxon>Spermatophyta</taxon>
        <taxon>Magnoliopsida</taxon>
        <taxon>Liliopsida</taxon>
        <taxon>Asparagales</taxon>
        <taxon>Orchidaceae</taxon>
        <taxon>Epidendroideae</taxon>
        <taxon>Malaxideae</taxon>
        <taxon>Dendrobiinae</taxon>
        <taxon>Dendrobium</taxon>
    </lineage>
</organism>
<dbReference type="InterPro" id="IPR012866">
    <property type="entry name" value="DUF1644"/>
</dbReference>
<evidence type="ECO:0000313" key="3">
    <source>
        <dbReference type="Proteomes" id="UP000829196"/>
    </source>
</evidence>
<protein>
    <submittedName>
        <fullName evidence="2">Uncharacterized protein</fullName>
    </submittedName>
</protein>
<dbReference type="Proteomes" id="UP000829196">
    <property type="component" value="Unassembled WGS sequence"/>
</dbReference>
<accession>A0A8T3AVE0</accession>
<dbReference type="PANTHER" id="PTHR31197:SF2">
    <property type="entry name" value="C2H2-TYPE DOMAIN-CONTAINING PROTEIN"/>
    <property type="match status" value="1"/>
</dbReference>
<dbReference type="OrthoDB" id="1921166at2759"/>
<feature type="compositionally biased region" description="Polar residues" evidence="1">
    <location>
        <begin position="119"/>
        <end position="130"/>
    </location>
</feature>
<evidence type="ECO:0000256" key="1">
    <source>
        <dbReference type="SAM" id="MobiDB-lite"/>
    </source>
</evidence>
<dbReference type="EMBL" id="JAGYWB010000013">
    <property type="protein sequence ID" value="KAI0500443.1"/>
    <property type="molecule type" value="Genomic_DNA"/>
</dbReference>